<gene>
    <name evidence="2" type="ORF">E6Q80_11500</name>
</gene>
<proteinExistence type="predicted"/>
<dbReference type="Pfam" id="PF01814">
    <property type="entry name" value="Hemerythrin"/>
    <property type="match status" value="1"/>
</dbReference>
<evidence type="ECO:0000313" key="3">
    <source>
        <dbReference type="Proteomes" id="UP000321192"/>
    </source>
</evidence>
<sequence length="178" mass="19918">MTSSNANLESAPLDNFSQCHSGIVRHLNDLDSLVPLLEPARQAHRLAAEAVRFFRSSIFEHHDEEERELFPAVIANANADERSKAQEAVDRLVREHRHLESVWSKLQPQLDAVAHGGVGDVDVDAIKMLVANYQAHAKFEEDVFLPLAKAVLARQGEHMAALGLRLHMRHTPLQVTPF</sequence>
<dbReference type="Proteomes" id="UP000321192">
    <property type="component" value="Unassembled WGS sequence"/>
</dbReference>
<feature type="domain" description="Hemerythrin-like" evidence="1">
    <location>
        <begin position="12"/>
        <end position="148"/>
    </location>
</feature>
<comment type="caution">
    <text evidence="2">The sequence shown here is derived from an EMBL/GenBank/DDBJ whole genome shotgun (WGS) entry which is preliminary data.</text>
</comment>
<dbReference type="Gene3D" id="1.20.120.520">
    <property type="entry name" value="nmb1532 protein domain like"/>
    <property type="match status" value="1"/>
</dbReference>
<dbReference type="RefSeq" id="WP_276658760.1">
    <property type="nucleotide sequence ID" value="NZ_SSFD01000179.1"/>
</dbReference>
<name>A0A5C7SM26_THASP</name>
<evidence type="ECO:0000259" key="1">
    <source>
        <dbReference type="Pfam" id="PF01814"/>
    </source>
</evidence>
<accession>A0A5C7SM26</accession>
<protein>
    <submittedName>
        <fullName evidence="2">Hemerythrin domain-containing protein</fullName>
    </submittedName>
</protein>
<dbReference type="AlphaFoldDB" id="A0A5C7SM26"/>
<organism evidence="2 3">
    <name type="scientific">Thauera aminoaromatica</name>
    <dbReference type="NCBI Taxonomy" id="164330"/>
    <lineage>
        <taxon>Bacteria</taxon>
        <taxon>Pseudomonadati</taxon>
        <taxon>Pseudomonadota</taxon>
        <taxon>Betaproteobacteria</taxon>
        <taxon>Rhodocyclales</taxon>
        <taxon>Zoogloeaceae</taxon>
        <taxon>Thauera</taxon>
    </lineage>
</organism>
<reference evidence="2 3" key="1">
    <citation type="submission" date="2018-09" db="EMBL/GenBank/DDBJ databases">
        <title>Metagenome Assembled Genomes from an Advanced Water Purification Facility.</title>
        <authorList>
            <person name="Stamps B.W."/>
            <person name="Spear J.R."/>
        </authorList>
    </citation>
    <scope>NUCLEOTIDE SEQUENCE [LARGE SCALE GENOMIC DNA]</scope>
    <source>
        <strain evidence="2">Bin_27_1</strain>
    </source>
</reference>
<evidence type="ECO:0000313" key="2">
    <source>
        <dbReference type="EMBL" id="TXH84442.1"/>
    </source>
</evidence>
<dbReference type="InterPro" id="IPR012312">
    <property type="entry name" value="Hemerythrin-like"/>
</dbReference>
<dbReference type="EMBL" id="SSFD01000179">
    <property type="protein sequence ID" value="TXH84442.1"/>
    <property type="molecule type" value="Genomic_DNA"/>
</dbReference>